<gene>
    <name evidence="1" type="ORF">H9716_01710</name>
</gene>
<reference evidence="1" key="2">
    <citation type="submission" date="2021-04" db="EMBL/GenBank/DDBJ databases">
        <authorList>
            <person name="Gilroy R."/>
        </authorList>
    </citation>
    <scope>NUCLEOTIDE SEQUENCE</scope>
    <source>
        <strain evidence="1">CHK188-4685</strain>
    </source>
</reference>
<dbReference type="EMBL" id="DWYS01000021">
    <property type="protein sequence ID" value="HJB06563.1"/>
    <property type="molecule type" value="Genomic_DNA"/>
</dbReference>
<reference evidence="1" key="1">
    <citation type="journal article" date="2021" name="PeerJ">
        <title>Extensive microbial diversity within the chicken gut microbiome revealed by metagenomics and culture.</title>
        <authorList>
            <person name="Gilroy R."/>
            <person name="Ravi A."/>
            <person name="Getino M."/>
            <person name="Pursley I."/>
            <person name="Horton D.L."/>
            <person name="Alikhan N.F."/>
            <person name="Baker D."/>
            <person name="Gharbi K."/>
            <person name="Hall N."/>
            <person name="Watson M."/>
            <person name="Adriaenssens E.M."/>
            <person name="Foster-Nyarko E."/>
            <person name="Jarju S."/>
            <person name="Secka A."/>
            <person name="Antonio M."/>
            <person name="Oren A."/>
            <person name="Chaudhuri R.R."/>
            <person name="La Ragione R."/>
            <person name="Hildebrand F."/>
            <person name="Pallen M.J."/>
        </authorList>
    </citation>
    <scope>NUCLEOTIDE SEQUENCE</scope>
    <source>
        <strain evidence="1">CHK188-4685</strain>
    </source>
</reference>
<sequence length="64" mass="7362">MSNITKDDIFKIHESLVDSFASNEQAKELMKKYNFTTAQIELTSLMITEALRQYHTLLTGEILP</sequence>
<evidence type="ECO:0000313" key="1">
    <source>
        <dbReference type="EMBL" id="HJB06563.1"/>
    </source>
</evidence>
<dbReference type="Proteomes" id="UP000886804">
    <property type="component" value="Unassembled WGS sequence"/>
</dbReference>
<protein>
    <submittedName>
        <fullName evidence="1">Uncharacterized protein</fullName>
    </submittedName>
</protein>
<organism evidence="1 2">
    <name type="scientific">Candidatus Enterocloster faecavium</name>
    <dbReference type="NCBI Taxonomy" id="2838560"/>
    <lineage>
        <taxon>Bacteria</taxon>
        <taxon>Bacillati</taxon>
        <taxon>Bacillota</taxon>
        <taxon>Clostridia</taxon>
        <taxon>Lachnospirales</taxon>
        <taxon>Lachnospiraceae</taxon>
        <taxon>Enterocloster</taxon>
    </lineage>
</organism>
<proteinExistence type="predicted"/>
<name>A0A9D2RJU6_9FIRM</name>
<accession>A0A9D2RJU6</accession>
<dbReference type="AlphaFoldDB" id="A0A9D2RJU6"/>
<evidence type="ECO:0000313" key="2">
    <source>
        <dbReference type="Proteomes" id="UP000886804"/>
    </source>
</evidence>
<comment type="caution">
    <text evidence="1">The sequence shown here is derived from an EMBL/GenBank/DDBJ whole genome shotgun (WGS) entry which is preliminary data.</text>
</comment>